<accession>A0A2T0SXC3</accession>
<comment type="caution">
    <text evidence="3">The sequence shown here is derived from an EMBL/GenBank/DDBJ whole genome shotgun (WGS) entry which is preliminary data.</text>
</comment>
<keyword evidence="3" id="KW-0808">Transferase</keyword>
<organism evidence="3 4">
    <name type="scientific">Umezawaea tangerina</name>
    <dbReference type="NCBI Taxonomy" id="84725"/>
    <lineage>
        <taxon>Bacteria</taxon>
        <taxon>Bacillati</taxon>
        <taxon>Actinomycetota</taxon>
        <taxon>Actinomycetes</taxon>
        <taxon>Pseudonocardiales</taxon>
        <taxon>Pseudonocardiaceae</taxon>
        <taxon>Umezawaea</taxon>
    </lineage>
</organism>
<dbReference type="InterPro" id="IPR029044">
    <property type="entry name" value="Nucleotide-diphossugar_trans"/>
</dbReference>
<keyword evidence="3" id="KW-0328">Glycosyltransferase</keyword>
<proteinExistence type="inferred from homology"/>
<sequence length="275" mass="29680">MALEEAEVRIRPVSVVPLAGSATLTAGRAHVVLPAYNEEGSLPPLLGRLAALSLAGGLTVWVVDDGSRDATAATAERGVEGLDVRLVRHPVNLGLGRAVQSGLRAALEDAGTDDVVVVMDADDTHDPGLIPLLQQEIAAGADVVICSRFVDGGDDTTAPFGRRMLSRGAGALFRHTLDVEGVRDFTSGFRAYRASLLRRAADHWGERLVEEQGFACMVELLLKLRHCDPVIAEIPLPLRYDRKQGASKLRLRRTVGQYVKLLARDRLSPAPFRKL</sequence>
<dbReference type="Gene3D" id="3.90.550.10">
    <property type="entry name" value="Spore Coat Polysaccharide Biosynthesis Protein SpsA, Chain A"/>
    <property type="match status" value="1"/>
</dbReference>
<protein>
    <submittedName>
        <fullName evidence="3">Dolichol-phosphate mannosyltransferase</fullName>
    </submittedName>
</protein>
<comment type="similarity">
    <text evidence="1">Belongs to the glycosyltransferase 2 family.</text>
</comment>
<evidence type="ECO:0000259" key="2">
    <source>
        <dbReference type="Pfam" id="PF00535"/>
    </source>
</evidence>
<dbReference type="InterPro" id="IPR001173">
    <property type="entry name" value="Glyco_trans_2-like"/>
</dbReference>
<evidence type="ECO:0000313" key="3">
    <source>
        <dbReference type="EMBL" id="PRY38003.1"/>
    </source>
</evidence>
<dbReference type="RefSeq" id="WP_245887072.1">
    <property type="nucleotide sequence ID" value="NZ_PVTF01000009.1"/>
</dbReference>
<evidence type="ECO:0000313" key="4">
    <source>
        <dbReference type="Proteomes" id="UP000239494"/>
    </source>
</evidence>
<dbReference type="SUPFAM" id="SSF53448">
    <property type="entry name" value="Nucleotide-diphospho-sugar transferases"/>
    <property type="match status" value="1"/>
</dbReference>
<keyword evidence="4" id="KW-1185">Reference proteome</keyword>
<evidence type="ECO:0000256" key="1">
    <source>
        <dbReference type="ARBA" id="ARBA00006739"/>
    </source>
</evidence>
<name>A0A2T0SXC3_9PSEU</name>
<dbReference type="Proteomes" id="UP000239494">
    <property type="component" value="Unassembled WGS sequence"/>
</dbReference>
<dbReference type="PANTHER" id="PTHR48090">
    <property type="entry name" value="UNDECAPRENYL-PHOSPHATE 4-DEOXY-4-FORMAMIDO-L-ARABINOSE TRANSFERASE-RELATED"/>
    <property type="match status" value="1"/>
</dbReference>
<dbReference type="InterPro" id="IPR050256">
    <property type="entry name" value="Glycosyltransferase_2"/>
</dbReference>
<feature type="domain" description="Glycosyltransferase 2-like" evidence="2">
    <location>
        <begin position="31"/>
        <end position="198"/>
    </location>
</feature>
<dbReference type="AlphaFoldDB" id="A0A2T0SXC3"/>
<gene>
    <name evidence="3" type="ORF">CLV43_109223</name>
</gene>
<dbReference type="EMBL" id="PVTF01000009">
    <property type="protein sequence ID" value="PRY38003.1"/>
    <property type="molecule type" value="Genomic_DNA"/>
</dbReference>
<dbReference type="GO" id="GO:0016757">
    <property type="term" value="F:glycosyltransferase activity"/>
    <property type="evidence" value="ECO:0007669"/>
    <property type="project" value="UniProtKB-KW"/>
</dbReference>
<reference evidence="3 4" key="1">
    <citation type="submission" date="2018-03" db="EMBL/GenBank/DDBJ databases">
        <title>Genomic Encyclopedia of Archaeal and Bacterial Type Strains, Phase II (KMG-II): from individual species to whole genera.</title>
        <authorList>
            <person name="Goeker M."/>
        </authorList>
    </citation>
    <scope>NUCLEOTIDE SEQUENCE [LARGE SCALE GENOMIC DNA]</scope>
    <source>
        <strain evidence="3 4">DSM 44720</strain>
    </source>
</reference>
<dbReference type="PANTHER" id="PTHR48090:SF7">
    <property type="entry name" value="RFBJ PROTEIN"/>
    <property type="match status" value="1"/>
</dbReference>
<dbReference type="Pfam" id="PF00535">
    <property type="entry name" value="Glycos_transf_2"/>
    <property type="match status" value="1"/>
</dbReference>